<feature type="chain" id="PRO_5040743035" evidence="3">
    <location>
        <begin position="31"/>
        <end position="395"/>
    </location>
</feature>
<sequence>MRKIPTKILTTSALVTALLTSGIVAPAASAETGTTQIKHVQQQVNSKDMAVSQQFKDQLQSTNSNVLVIETYANTVLTVPAFNLAGLDASQIARVNTDLSTAQNNARQWLNVIKPGLIYLNQDVINFSNRYESYSEDLKKAVDTKDKAKLADGLKRLAANAANYEQKAKEKVTQLQGFRDKLGTDAGNFTTSSNAILTVMSSRDQGLPSLLDQIKVNQDNVNKGVGLIVGGSVLLAAGVGGVVLGTLITVGTLGGGTKLGLLVGGLGAGGIAGGSIMIKQGNDLMNASRDTLVKLVAQKTEWEQQAIALTYAQKNIDTLKTQATEAVTAAQGLANEWSQLGAKFNGLAQAVELVDLNDIEAATWIKADIDNAKLSWKDVKDFANSMSTANIEVKN</sequence>
<dbReference type="AlphaFoldDB" id="A0A9X7AXY9"/>
<dbReference type="SUPFAM" id="SSF58100">
    <property type="entry name" value="Bacterial hemolysins"/>
    <property type="match status" value="1"/>
</dbReference>
<keyword evidence="3" id="KW-0732">Signal</keyword>
<dbReference type="CDD" id="cd22653">
    <property type="entry name" value="ClyA_HblB-like"/>
    <property type="match status" value="1"/>
</dbReference>
<keyword evidence="1" id="KW-0175">Coiled coil</keyword>
<accession>A0A9X7AXY9</accession>
<evidence type="ECO:0000313" key="4">
    <source>
        <dbReference type="EMBL" id="PFT87595.1"/>
    </source>
</evidence>
<organism evidence="4 5">
    <name type="scientific">Bacillus thuringiensis</name>
    <dbReference type="NCBI Taxonomy" id="1428"/>
    <lineage>
        <taxon>Bacteria</taxon>
        <taxon>Bacillati</taxon>
        <taxon>Bacillota</taxon>
        <taxon>Bacilli</taxon>
        <taxon>Bacillales</taxon>
        <taxon>Bacillaceae</taxon>
        <taxon>Bacillus</taxon>
        <taxon>Bacillus cereus group</taxon>
    </lineage>
</organism>
<gene>
    <name evidence="4" type="ORF">COK81_19965</name>
</gene>
<feature type="coiled-coil region" evidence="1">
    <location>
        <begin position="147"/>
        <end position="181"/>
    </location>
</feature>
<keyword evidence="2" id="KW-1133">Transmembrane helix</keyword>
<dbReference type="PANTHER" id="PTHR38443">
    <property type="match status" value="1"/>
</dbReference>
<dbReference type="Gene3D" id="1.20.1170.10">
    <property type="match status" value="1"/>
</dbReference>
<evidence type="ECO:0000256" key="3">
    <source>
        <dbReference type="SAM" id="SignalP"/>
    </source>
</evidence>
<comment type="caution">
    <text evidence="4">The sequence shown here is derived from an EMBL/GenBank/DDBJ whole genome shotgun (WGS) entry which is preliminary data.</text>
</comment>
<dbReference type="Proteomes" id="UP000225910">
    <property type="component" value="Unassembled WGS sequence"/>
</dbReference>
<dbReference type="Pfam" id="PF05791">
    <property type="entry name" value="Bacillus_HBL"/>
    <property type="match status" value="1"/>
</dbReference>
<feature type="transmembrane region" description="Helical" evidence="2">
    <location>
        <begin position="225"/>
        <end position="247"/>
    </location>
</feature>
<name>A0A9X7AXY9_BACTU</name>
<dbReference type="GO" id="GO:0016020">
    <property type="term" value="C:membrane"/>
    <property type="evidence" value="ECO:0007669"/>
    <property type="project" value="InterPro"/>
</dbReference>
<dbReference type="PANTHER" id="PTHR38443:SF2">
    <property type="entry name" value="NON-HEMOLYTIC ENTEROTOXIN LYTIC COMPONENT L1"/>
    <property type="match status" value="1"/>
</dbReference>
<dbReference type="EMBL" id="NVCU01000180">
    <property type="protein sequence ID" value="PFT87595.1"/>
    <property type="molecule type" value="Genomic_DNA"/>
</dbReference>
<dbReference type="RefSeq" id="WP_098679353.1">
    <property type="nucleotide sequence ID" value="NZ_NVCU01000180.1"/>
</dbReference>
<dbReference type="InterPro" id="IPR052785">
    <property type="entry name" value="Enterotoxin_cmpnt"/>
</dbReference>
<evidence type="ECO:0000313" key="5">
    <source>
        <dbReference type="Proteomes" id="UP000225910"/>
    </source>
</evidence>
<keyword evidence="2" id="KW-0812">Transmembrane</keyword>
<protein>
    <submittedName>
        <fullName evidence="4">Uncharacterized protein</fullName>
    </submittedName>
</protein>
<proteinExistence type="predicted"/>
<feature type="transmembrane region" description="Helical" evidence="2">
    <location>
        <begin position="259"/>
        <end position="278"/>
    </location>
</feature>
<feature type="signal peptide" evidence="3">
    <location>
        <begin position="1"/>
        <end position="30"/>
    </location>
</feature>
<evidence type="ECO:0000256" key="2">
    <source>
        <dbReference type="SAM" id="Phobius"/>
    </source>
</evidence>
<reference evidence="4 5" key="1">
    <citation type="submission" date="2017-09" db="EMBL/GenBank/DDBJ databases">
        <title>Large-scale bioinformatics analysis of Bacillus genomes uncovers conserved roles of natural products in bacterial physiology.</title>
        <authorList>
            <consortium name="Agbiome Team Llc"/>
            <person name="Bleich R.M."/>
            <person name="Grubbs K.J."/>
            <person name="Santa Maria K.C."/>
            <person name="Allen S.E."/>
            <person name="Farag S."/>
            <person name="Shank E.A."/>
            <person name="Bowers A."/>
        </authorList>
    </citation>
    <scope>NUCLEOTIDE SEQUENCE [LARGE SCALE GENOMIC DNA]</scope>
    <source>
        <strain evidence="4 5">AFS064137</strain>
    </source>
</reference>
<keyword evidence="2" id="KW-0472">Membrane</keyword>
<evidence type="ECO:0000256" key="1">
    <source>
        <dbReference type="SAM" id="Coils"/>
    </source>
</evidence>
<dbReference type="InterPro" id="IPR008414">
    <property type="entry name" value="HBL"/>
</dbReference>